<feature type="compositionally biased region" description="Low complexity" evidence="3">
    <location>
        <begin position="425"/>
        <end position="435"/>
    </location>
</feature>
<sequence>MPGRIVQGCRSVHGHGAGGPTPNLRLVPLETPLVSADHTSTSLSNDHSDISLATDTPEMPTRRGSIEEDRTFSPLRSGHVTVLVGSDSTGLPADTFAGAAQGIGRVTPSSSSPGRSLTLLERRNNRECSMMSISSPSGLNVETLLASMLDTSMTPMEAQETKPLTHGWSKMVASAALLGDFEVPHIHSSMYLDECSNSNSNNNVPSATPCTSTMRKAPAATPGCQRAGAVLPRSAGLASGSGLESAMKSPGQLNTSAGTARKKLDSVPGAVKVASYNILASRLASTDLYPHCPPSVLSEEYRINLVKEEVWLVDPDILLMEEISVGVHEESLGPYLKSALGLEGHHAVITDSSGQPRCSTRPPTATSSTPPHKGPSSTRKKFGGISLAAFSGKGGARDTPLTLESPPRADRRPDENNFCASDSFAAAPASGGRGSSSLPPLMGTNMNLTHPPSRCDSCMLAETPAIGHKNSCFRPNRAQTSFSFMGATHTQLSTTNLMPATPSHGGVLQRSNSGLEVRPFAAAAVEATASDGALRCLQKKCTPELLPSAAPVMSPDASAANACTENHRRIEMDGVAIYYRASRFRVLEVVPVQFNALAAAENRLTLYEHQKLQVNSHNVALITVLHDTQAQGAQHVYIVAAVHFIWQRTNAQLWQAHQLLRTVEELKSRYSRGDADLVAAAALRCSMGVDNLPTQPPSQAETPLYREMGGWPCVRRELPLPSTPARRQSIPQRVTAAASDSTIESISTTNVSCIGNSNANAPAGPIDRLLWRRESVVSTSTTAGGVLVTCVIGGDFNSERSGPVMEYLRTGRVPEGVPIMNYWKASTQSTPCCRQSMNAETEKGAHTALGSSDKKGGGKGEKQPSPSPLNPSATAAYIPHKRPTNMCAPRRDNGALPHQNSPTSSISSQQSPAPPSVQGRRRTHSPSGAFVTDCAASPDATGGSFLLQRNTPLRQRPSPRLSGGVRRVESASMQSAAGTPGKDTSDVPNSASARVVGATPVAPITAEGSPSSQRCLNNFCFERSSTSLMSPFSSILLGVTERSADEISSTPPARGVKATASTARTPACNQEGQSPILHNSRRHKTIKLASHSNNGQRCSSTKGPASPRLRQHASPEASRSIGSSALIDLAQDSKFSSDSHSVSECGSVLSTPFGEVGCSMKFPLHSCNDAPRRQSSDAGWMSEEEKGEQQPPPPLTPPHHNTCARGRTRKSAPNCKISPLNALADNDDLVTPGKADGCAKLLPTSPPAASSSHGDGENVFGSLIHPQLSQMDNFEAPPAPKAGAKGRPISSASTNILYGSSKNGRRNSAAPASPQALRLRPLDAAVGTCSTPFNTCAQHQCSLMEELQLSPLSSASASSHGVPWPSSLKGISPCKPAKGLLNEVAHAIRFSDAYAPYCYRHPSRVSAVNPSTSMEGKVLDHILYEDEHVVCGAVLRLGERQELPNARVPSDHYMIGAVLVPIQELRRS</sequence>
<comment type="caution">
    <text evidence="4">The sequence shown here is derived from an EMBL/GenBank/DDBJ whole genome shotgun (WGS) entry which is preliminary data.</text>
</comment>
<feature type="region of interest" description="Disordered" evidence="3">
    <location>
        <begin position="1045"/>
        <end position="1120"/>
    </location>
</feature>
<evidence type="ECO:0000256" key="3">
    <source>
        <dbReference type="SAM" id="MobiDB-lite"/>
    </source>
</evidence>
<evidence type="ECO:0000313" key="5">
    <source>
        <dbReference type="Proteomes" id="UP000038009"/>
    </source>
</evidence>
<gene>
    <name evidence="4" type="ORF">ABL78_1787</name>
</gene>
<evidence type="ECO:0000313" key="4">
    <source>
        <dbReference type="EMBL" id="KPI89143.1"/>
    </source>
</evidence>
<keyword evidence="4" id="KW-0255">Endonuclease</keyword>
<feature type="compositionally biased region" description="Low complexity" evidence="3">
    <location>
        <begin position="897"/>
        <end position="911"/>
    </location>
</feature>
<keyword evidence="4" id="KW-0269">Exonuclease</keyword>
<feature type="region of interest" description="Disordered" evidence="3">
    <location>
        <begin position="838"/>
        <end position="990"/>
    </location>
</feature>
<keyword evidence="4" id="KW-0540">Nuclease</keyword>
<feature type="region of interest" description="Disordered" evidence="3">
    <location>
        <begin position="1164"/>
        <end position="1216"/>
    </location>
</feature>
<dbReference type="Proteomes" id="UP000038009">
    <property type="component" value="Unassembled WGS sequence"/>
</dbReference>
<dbReference type="InterPro" id="IPR050410">
    <property type="entry name" value="CCR4/nocturin_mRNA_transcr"/>
</dbReference>
<feature type="region of interest" description="Disordered" evidence="3">
    <location>
        <begin position="37"/>
        <end position="64"/>
    </location>
</feature>
<reference evidence="4 5" key="1">
    <citation type="journal article" date="2015" name="PLoS Pathog.">
        <title>Leptomonas seymouri: Adaptations to the Dixenous Life Cycle Analyzed by Genome Sequencing, Transcriptome Profiling and Co-infection with Leishmania donovani.</title>
        <authorList>
            <person name="Kraeva N."/>
            <person name="Butenko A."/>
            <person name="Hlavacova J."/>
            <person name="Kostygov A."/>
            <person name="Myskova J."/>
            <person name="Grybchuk D."/>
            <person name="Lestinova T."/>
            <person name="Votypka J."/>
            <person name="Volf P."/>
            <person name="Opperdoes F."/>
            <person name="Flegontov P."/>
            <person name="Lukes J."/>
            <person name="Yurchenko V."/>
        </authorList>
    </citation>
    <scope>NUCLEOTIDE SEQUENCE [LARGE SCALE GENOMIC DNA]</scope>
    <source>
        <strain evidence="4 5">ATCC 30220</strain>
    </source>
</reference>
<dbReference type="OMA" id="WQAHQLL"/>
<dbReference type="GO" id="GO:0000175">
    <property type="term" value="F:3'-5'-RNA exonuclease activity"/>
    <property type="evidence" value="ECO:0007669"/>
    <property type="project" value="TreeGrafter"/>
</dbReference>
<feature type="compositionally biased region" description="Polar residues" evidence="3">
    <location>
        <begin position="1059"/>
        <end position="1077"/>
    </location>
</feature>
<name>A0A0N1IA74_LEPSE</name>
<feature type="compositionally biased region" description="Polar residues" evidence="3">
    <location>
        <begin position="1090"/>
        <end position="1103"/>
    </location>
</feature>
<proteinExistence type="inferred from homology"/>
<feature type="region of interest" description="Disordered" evidence="3">
    <location>
        <begin position="1"/>
        <end position="23"/>
    </location>
</feature>
<dbReference type="PANTHER" id="PTHR12121">
    <property type="entry name" value="CARBON CATABOLITE REPRESSOR PROTEIN 4"/>
    <property type="match status" value="1"/>
</dbReference>
<keyword evidence="2" id="KW-0378">Hydrolase</keyword>
<accession>A0A0N1IA74</accession>
<feature type="compositionally biased region" description="Low complexity" evidence="3">
    <location>
        <begin position="359"/>
        <end position="371"/>
    </location>
</feature>
<keyword evidence="5" id="KW-1185">Reference proteome</keyword>
<dbReference type="EMBL" id="LJSK01000031">
    <property type="protein sequence ID" value="KPI89143.1"/>
    <property type="molecule type" value="Genomic_DNA"/>
</dbReference>
<evidence type="ECO:0000256" key="1">
    <source>
        <dbReference type="ARBA" id="ARBA00010774"/>
    </source>
</evidence>
<dbReference type="OrthoDB" id="428734at2759"/>
<dbReference type="GO" id="GO:0004519">
    <property type="term" value="F:endonuclease activity"/>
    <property type="evidence" value="ECO:0007669"/>
    <property type="project" value="UniProtKB-KW"/>
</dbReference>
<dbReference type="PANTHER" id="PTHR12121:SF45">
    <property type="entry name" value="NOCTURNIN"/>
    <property type="match status" value="1"/>
</dbReference>
<dbReference type="Gene3D" id="3.60.10.10">
    <property type="entry name" value="Endonuclease/exonuclease/phosphatase"/>
    <property type="match status" value="3"/>
</dbReference>
<organism evidence="4 5">
    <name type="scientific">Leptomonas seymouri</name>
    <dbReference type="NCBI Taxonomy" id="5684"/>
    <lineage>
        <taxon>Eukaryota</taxon>
        <taxon>Discoba</taxon>
        <taxon>Euglenozoa</taxon>
        <taxon>Kinetoplastea</taxon>
        <taxon>Metakinetoplastina</taxon>
        <taxon>Trypanosomatida</taxon>
        <taxon>Trypanosomatidae</taxon>
        <taxon>Leishmaniinae</taxon>
        <taxon>Leptomonas</taxon>
    </lineage>
</organism>
<feature type="compositionally biased region" description="Basic and acidic residues" evidence="3">
    <location>
        <begin position="852"/>
        <end position="862"/>
    </location>
</feature>
<feature type="compositionally biased region" description="Polar residues" evidence="3">
    <location>
        <begin position="1290"/>
        <end position="1302"/>
    </location>
</feature>
<dbReference type="GO" id="GO:0006139">
    <property type="term" value="P:nucleobase-containing compound metabolic process"/>
    <property type="evidence" value="ECO:0007669"/>
    <property type="project" value="UniProtKB-ARBA"/>
</dbReference>
<dbReference type="VEuPathDB" id="TriTrypDB:Lsey_0031_0440"/>
<dbReference type="InterPro" id="IPR036691">
    <property type="entry name" value="Endo/exonu/phosph_ase_sf"/>
</dbReference>
<feature type="region of interest" description="Disordered" evidence="3">
    <location>
        <begin position="1241"/>
        <end position="1316"/>
    </location>
</feature>
<feature type="region of interest" description="Disordered" evidence="3">
    <location>
        <begin position="348"/>
        <end position="435"/>
    </location>
</feature>
<evidence type="ECO:0000256" key="2">
    <source>
        <dbReference type="ARBA" id="ARBA00022801"/>
    </source>
</evidence>
<comment type="similarity">
    <text evidence="1">Belongs to the CCR4/nocturin family.</text>
</comment>
<protein>
    <submittedName>
        <fullName evidence="4">Endonuclease/exonuclease/phosphatase-like protein</fullName>
    </submittedName>
</protein>